<keyword evidence="6" id="KW-0347">Helicase</keyword>
<reference evidence="15 16" key="1">
    <citation type="submission" date="2016-07" db="EMBL/GenBank/DDBJ databases">
        <title>Pervasive Adenine N6-methylation of Active Genes in Fungi.</title>
        <authorList>
            <consortium name="DOE Joint Genome Institute"/>
            <person name="Mondo S.J."/>
            <person name="Dannebaum R.O."/>
            <person name="Kuo R.C."/>
            <person name="Labutti K."/>
            <person name="Haridas S."/>
            <person name="Kuo A."/>
            <person name="Salamov A."/>
            <person name="Ahrendt S.R."/>
            <person name="Lipzen A."/>
            <person name="Sullivan W."/>
            <person name="Andreopoulos W.B."/>
            <person name="Clum A."/>
            <person name="Lindquist E."/>
            <person name="Daum C."/>
            <person name="Ramamoorthy G.K."/>
            <person name="Gryganskyi A."/>
            <person name="Culley D."/>
            <person name="Magnuson J.K."/>
            <person name="James T.Y."/>
            <person name="O'Malley M.A."/>
            <person name="Stajich J.E."/>
            <person name="Spatafora J.W."/>
            <person name="Visel A."/>
            <person name="Grigoriev I.V."/>
        </authorList>
    </citation>
    <scope>NUCLEOTIDE SEQUENCE [LARGE SCALE GENOMIC DNA]</scope>
    <source>
        <strain evidence="15 16">12-1054</strain>
    </source>
</reference>
<evidence type="ECO:0000256" key="3">
    <source>
        <dbReference type="ARBA" id="ARBA00022737"/>
    </source>
</evidence>
<dbReference type="PANTHER" id="PTHR36498">
    <property type="entry name" value="TATA-BINDING PROTEIN-ASSOCIATED FACTOR 172"/>
    <property type="match status" value="1"/>
</dbReference>
<feature type="region of interest" description="Disordered" evidence="12">
    <location>
        <begin position="186"/>
        <end position="213"/>
    </location>
</feature>
<evidence type="ECO:0000256" key="4">
    <source>
        <dbReference type="ARBA" id="ARBA00022741"/>
    </source>
</evidence>
<dbReference type="PROSITE" id="PS51192">
    <property type="entry name" value="HELICASE_ATP_BIND_1"/>
    <property type="match status" value="1"/>
</dbReference>
<dbReference type="Gene3D" id="3.40.50.10810">
    <property type="entry name" value="Tandem AAA-ATPase domain"/>
    <property type="match status" value="1"/>
</dbReference>
<dbReference type="PANTHER" id="PTHR36498:SF1">
    <property type="entry name" value="TATA-BINDING PROTEIN-ASSOCIATED FACTOR 172"/>
    <property type="match status" value="1"/>
</dbReference>
<evidence type="ECO:0000256" key="12">
    <source>
        <dbReference type="SAM" id="MobiDB-lite"/>
    </source>
</evidence>
<dbReference type="InterPro" id="IPR044972">
    <property type="entry name" value="Mot1"/>
</dbReference>
<evidence type="ECO:0000256" key="1">
    <source>
        <dbReference type="ARBA" id="ARBA00004123"/>
    </source>
</evidence>
<dbReference type="RefSeq" id="XP_040725283.1">
    <property type="nucleotide sequence ID" value="XM_040870549.1"/>
</dbReference>
<proteinExistence type="inferred from homology"/>
<evidence type="ECO:0000256" key="11">
    <source>
        <dbReference type="ARBA" id="ARBA00081329"/>
    </source>
</evidence>
<dbReference type="GO" id="GO:0004386">
    <property type="term" value="F:helicase activity"/>
    <property type="evidence" value="ECO:0007669"/>
    <property type="project" value="UniProtKB-KW"/>
</dbReference>
<dbReference type="InterPro" id="IPR014001">
    <property type="entry name" value="Helicase_ATP-bd"/>
</dbReference>
<evidence type="ECO:0000256" key="8">
    <source>
        <dbReference type="ARBA" id="ARBA00023125"/>
    </source>
</evidence>
<dbReference type="InterPro" id="IPR044078">
    <property type="entry name" value="Mot1_ATP-bd"/>
</dbReference>
<protein>
    <recommendedName>
        <fullName evidence="10">TATA-binding protein-associated factor mot1</fullName>
    </recommendedName>
    <alternativeName>
        <fullName evidence="11">Modifier of transcription 1</fullName>
    </alternativeName>
</protein>
<dbReference type="SUPFAM" id="SSF48371">
    <property type="entry name" value="ARM repeat"/>
    <property type="match status" value="1"/>
</dbReference>
<dbReference type="PROSITE" id="PS51194">
    <property type="entry name" value="HELICASE_CTER"/>
    <property type="match status" value="1"/>
</dbReference>
<dbReference type="SMART" id="SM00490">
    <property type="entry name" value="HELICc"/>
    <property type="match status" value="1"/>
</dbReference>
<evidence type="ECO:0000313" key="16">
    <source>
        <dbReference type="Proteomes" id="UP000193685"/>
    </source>
</evidence>
<dbReference type="Gene3D" id="1.25.10.10">
    <property type="entry name" value="Leucine-rich Repeat Variant"/>
    <property type="match status" value="2"/>
</dbReference>
<dbReference type="Gene3D" id="3.40.50.300">
    <property type="entry name" value="P-loop containing nucleotide triphosphate hydrolases"/>
    <property type="match status" value="1"/>
</dbReference>
<dbReference type="OrthoDB" id="10252227at2759"/>
<comment type="similarity">
    <text evidence="2">Belongs to the SNF2/RAD54 helicase family.</text>
</comment>
<dbReference type="SMART" id="SM00487">
    <property type="entry name" value="DEXDc"/>
    <property type="match status" value="1"/>
</dbReference>
<evidence type="ECO:0000313" key="15">
    <source>
        <dbReference type="EMBL" id="ORY82149.1"/>
    </source>
</evidence>
<dbReference type="InterPro" id="IPR000330">
    <property type="entry name" value="SNF2_N"/>
</dbReference>
<dbReference type="Pfam" id="PF00176">
    <property type="entry name" value="SNF2-rel_dom"/>
    <property type="match status" value="1"/>
</dbReference>
<dbReference type="GO" id="GO:0003677">
    <property type="term" value="F:DNA binding"/>
    <property type="evidence" value="ECO:0007669"/>
    <property type="project" value="UniProtKB-KW"/>
</dbReference>
<evidence type="ECO:0000256" key="2">
    <source>
        <dbReference type="ARBA" id="ARBA00007025"/>
    </source>
</evidence>
<dbReference type="Proteomes" id="UP000193685">
    <property type="component" value="Unassembled WGS sequence"/>
</dbReference>
<evidence type="ECO:0000256" key="6">
    <source>
        <dbReference type="ARBA" id="ARBA00022806"/>
    </source>
</evidence>
<dbReference type="CDD" id="cd17999">
    <property type="entry name" value="DEXHc_Mot1"/>
    <property type="match status" value="1"/>
</dbReference>
<dbReference type="GO" id="GO:0005524">
    <property type="term" value="F:ATP binding"/>
    <property type="evidence" value="ECO:0007669"/>
    <property type="project" value="UniProtKB-KW"/>
</dbReference>
<organism evidence="15 16">
    <name type="scientific">Protomyces lactucae-debilis</name>
    <dbReference type="NCBI Taxonomy" id="2754530"/>
    <lineage>
        <taxon>Eukaryota</taxon>
        <taxon>Fungi</taxon>
        <taxon>Dikarya</taxon>
        <taxon>Ascomycota</taxon>
        <taxon>Taphrinomycotina</taxon>
        <taxon>Taphrinomycetes</taxon>
        <taxon>Taphrinales</taxon>
        <taxon>Protomycetaceae</taxon>
        <taxon>Protomyces</taxon>
    </lineage>
</organism>
<dbReference type="GO" id="GO:0017025">
    <property type="term" value="F:TBP-class protein binding"/>
    <property type="evidence" value="ECO:0007669"/>
    <property type="project" value="InterPro"/>
</dbReference>
<keyword evidence="9" id="KW-0539">Nucleus</keyword>
<dbReference type="Pfam" id="PF12054">
    <property type="entry name" value="DUF3535"/>
    <property type="match status" value="1"/>
</dbReference>
<gene>
    <name evidence="15" type="ORF">BCR37DRAFT_387607</name>
</gene>
<dbReference type="STRING" id="56484.A0A1Y2FE10"/>
<evidence type="ECO:0000256" key="5">
    <source>
        <dbReference type="ARBA" id="ARBA00022801"/>
    </source>
</evidence>
<dbReference type="FunFam" id="3.40.50.300:FF:000428">
    <property type="entry name" value="TATA-binding protein-associated factor 172"/>
    <property type="match status" value="1"/>
</dbReference>
<dbReference type="InterPro" id="IPR016024">
    <property type="entry name" value="ARM-type_fold"/>
</dbReference>
<dbReference type="InterPro" id="IPR049730">
    <property type="entry name" value="SNF2/RAD54-like_C"/>
</dbReference>
<accession>A0A1Y2FE10</accession>
<keyword evidence="3" id="KW-0677">Repeat</keyword>
<dbReference type="Pfam" id="PF00271">
    <property type="entry name" value="Helicase_C"/>
    <property type="match status" value="1"/>
</dbReference>
<feature type="domain" description="Helicase C-terminal" evidence="14">
    <location>
        <begin position="1625"/>
        <end position="1777"/>
    </location>
</feature>
<dbReference type="InterPro" id="IPR038718">
    <property type="entry name" value="SNF2-like_sf"/>
</dbReference>
<dbReference type="EMBL" id="MCFI01000010">
    <property type="protein sequence ID" value="ORY82149.1"/>
    <property type="molecule type" value="Genomic_DNA"/>
</dbReference>
<dbReference type="SUPFAM" id="SSF52540">
    <property type="entry name" value="P-loop containing nucleoside triphosphate hydrolases"/>
    <property type="match status" value="2"/>
</dbReference>
<dbReference type="InterPro" id="IPR027417">
    <property type="entry name" value="P-loop_NTPase"/>
</dbReference>
<name>A0A1Y2FE10_PROLT</name>
<keyword evidence="5" id="KW-0378">Hydrolase</keyword>
<dbReference type="OMA" id="WYSDIAC"/>
<evidence type="ECO:0000256" key="9">
    <source>
        <dbReference type="ARBA" id="ARBA00023242"/>
    </source>
</evidence>
<evidence type="ECO:0000256" key="10">
    <source>
        <dbReference type="ARBA" id="ARBA00073046"/>
    </source>
</evidence>
<dbReference type="InterPro" id="IPR001650">
    <property type="entry name" value="Helicase_C-like"/>
</dbReference>
<evidence type="ECO:0000256" key="7">
    <source>
        <dbReference type="ARBA" id="ARBA00022840"/>
    </source>
</evidence>
<dbReference type="GeneID" id="63787148"/>
<dbReference type="InterPro" id="IPR022707">
    <property type="entry name" value="Mot1_central_dom"/>
</dbReference>
<dbReference type="GO" id="GO:0005634">
    <property type="term" value="C:nucleus"/>
    <property type="evidence" value="ECO:0007669"/>
    <property type="project" value="UniProtKB-SubCell"/>
</dbReference>
<sequence length="1848" mass="203817">MTSRLDRLVLLLDTGSPVIRNTAADQLADIQKAHPHELYNLLGRVVPFLQYQSWDTRVAAARAIGGIIDNAPNWDPNQNEEEAIRLKVELSGEVALESTKAEDPDAAAIISAEDRFNFADFNVLNIIKNGQALLGSAGREYDNNLEGLSNEERLARAKQSITARLGLGAEYMDDEILTTHDVGAPVKQMSKPASPMPAARVEMPRPPSREVTADGEEALSARQRNMMKRKAKLVGRNGGNKVRVIDVSGTPTGGTPQGDETAVDYIAVTDQAQNDAKVVVEHKRVADPAATLRSATERDAWPLEALTELLSIDLFDTKWERRHGAAMALREVFRAQGRCAGRLLKSTRGRNDSLNEAFLDDMACRICCVFALDRFGDYVADQVVAPVRESVSQTLAALLKHLPQRSIVATFGLLCQLVYQPGLEKAVWEVTHGGMLGLKYLVAMRKDVILSDDALMDKLFAVVFTGLAHADDDVRAVAAATLIPVAEDLIARKPAVIDDLLQVLWDCLADMRDDLSASTGSVMDLLAKLCSLGPVIASMQRKATEDAARTFANLMPRLYAFFRHTITTVRTAVMRAIQAFVIADRDQCTSWVDDRLLQLVFQNLLVEQNITVLELSFEFWTTCLDSVGARKRLYVESLEPSLDLVSTPIGRGRHSFPLNRGHLIRPSGRTYGSAVLPQSDAPNRRGKKKADTVIVEHSHNIDGPMLDGDVELVGFGTMIRARTYAARALGRLLSHWPSDAVTRLLTSSFLHRLSSGSSGSSTPRYINAALLQELLEHTQVEGIKSAVHSLCEPLLTPSQDLFYANTASSLFALRAQCQSLCNTFVEVGRVTRDKVPHLPPVQATGGGGPDQFALDDARRLMGEHFDRLKRSMQGSFKGSTAKAIEQAHRICSQALEQAINVKAAEDCRVSAAAAGALVASGELPKKLNPIIRSLMENTKTEDEPFIQKRSARSLAVFVAVCHGCGRTAALDKLVKNLCAFLCIDTAKTPEFHRHLVLTDSIYSVKRDAQIIEASMSSPGERQDAIIKRMGARMALEEMARKFGADLFQVVPTLKHCIYDPLQWVSDFQNTLPTADNFSTRGQELVDCLCILGDLISCFDPVLQKQVLHQAPQILSALTSEYAAIRFAAASCFAACCQAVTIEGMQVAIEEVVPMIGNTASLRHRQGAIEAVNLLVQVMDVRILPYIIFLIVPVLGRMSDSNDDIRNLATRTFAQLVKLVPLEAGIPDPPGISEELLAGRNNERRFIHQMLDGSKVEHFKIPVAIKADLRSYQQDGVNWLAFLNKYQLHGILCDDMGLGKTLQTICIIASDHHNRKAQHKLTGADEWSALPSLIVCPPTLTGHWQYEIANYAPFLEVINYVGSPAERRKLYARIATADVVVTSYDVVRNDVDVLCRQNWNYCVLDEGHIIKNAKAKLTQAVKLMKAGHRLILSGTPIQNNVLELWSLFDFLMPGFLGTEKSFYARYAKPIASSREAKSSSKEHEAGMLALEALHKQVLPFLLRRLKEDVLSDLPPKIIQDYYCNLSPLQQSLYTDFTNSQAQTVVNETSGDSDKSGKTHVFQALQYMRKLCNHPALVLKETHPKYASTVKSLKSQGSTLSDVKHGPKLLALRDLLLDCGLGSQHADSSPLVTSAVNQHRALVFCQLKDMVDMVEQEVFKNLLPTVSYMRLDGSTEPRHRQAAVQKFNADPSIDVLLLTTHVGGLGLNLTGADTVIFVEHDWNPMKDLQAMDRAHRLGQKKTVNVYRLITKNTLEEKIMGLQRFKLNIASTVVNQQNSGLATMGTDQILDLFSTENTEEKPRASNDDGLDAQGNLIAMGGQKALFDDLQELHTHSEYADFNDLSTFVSSL</sequence>
<keyword evidence="7" id="KW-0067">ATP-binding</keyword>
<keyword evidence="4" id="KW-0547">Nucleotide-binding</keyword>
<keyword evidence="16" id="KW-1185">Reference proteome</keyword>
<comment type="caution">
    <text evidence="15">The sequence shown here is derived from an EMBL/GenBank/DDBJ whole genome shotgun (WGS) entry which is preliminary data.</text>
</comment>
<dbReference type="CDD" id="cd18793">
    <property type="entry name" value="SF2_C_SNF"/>
    <property type="match status" value="1"/>
</dbReference>
<dbReference type="InterPro" id="IPR011989">
    <property type="entry name" value="ARM-like"/>
</dbReference>
<evidence type="ECO:0000259" key="13">
    <source>
        <dbReference type="PROSITE" id="PS51192"/>
    </source>
</evidence>
<keyword evidence="8" id="KW-0238">DNA-binding</keyword>
<feature type="domain" description="Helicase ATP-binding" evidence="13">
    <location>
        <begin position="1280"/>
        <end position="1453"/>
    </location>
</feature>
<evidence type="ECO:0000259" key="14">
    <source>
        <dbReference type="PROSITE" id="PS51194"/>
    </source>
</evidence>
<dbReference type="GO" id="GO:0016887">
    <property type="term" value="F:ATP hydrolysis activity"/>
    <property type="evidence" value="ECO:0007669"/>
    <property type="project" value="InterPro"/>
</dbReference>
<comment type="subcellular location">
    <subcellularLocation>
        <location evidence="1">Nucleus</location>
    </subcellularLocation>
</comment>
<dbReference type="FunFam" id="3.40.50.10810:FF:000009">
    <property type="entry name" value="B-TFIID TATA-box-binding protein-associated factor 1"/>
    <property type="match status" value="1"/>
</dbReference>